<keyword evidence="1 6" id="KW-0560">Oxidoreductase</keyword>
<keyword evidence="2" id="KW-0520">NAD</keyword>
<dbReference type="Gene3D" id="1.10.1040.10">
    <property type="entry name" value="N-(1-d-carboxylethyl)-l-norvaline Dehydrogenase, domain 2"/>
    <property type="match status" value="1"/>
</dbReference>
<dbReference type="InterPro" id="IPR008927">
    <property type="entry name" value="6-PGluconate_DH-like_C_sf"/>
</dbReference>
<name>A0A7W9U0L6_9BURK</name>
<dbReference type="Gene3D" id="3.40.50.720">
    <property type="entry name" value="NAD(P)-binding Rossmann-like Domain"/>
    <property type="match status" value="1"/>
</dbReference>
<dbReference type="PANTHER" id="PTHR43060:SF15">
    <property type="entry name" value="3-HYDROXYISOBUTYRATE DEHYDROGENASE-LIKE 1, MITOCHONDRIAL-RELATED"/>
    <property type="match status" value="1"/>
</dbReference>
<feature type="domain" description="6-phosphogluconate dehydrogenase NADP-binding" evidence="4">
    <location>
        <begin position="12"/>
        <end position="167"/>
    </location>
</feature>
<dbReference type="GO" id="GO:0050661">
    <property type="term" value="F:NADP binding"/>
    <property type="evidence" value="ECO:0007669"/>
    <property type="project" value="InterPro"/>
</dbReference>
<dbReference type="Proteomes" id="UP000571554">
    <property type="component" value="Unassembled WGS sequence"/>
</dbReference>
<dbReference type="RefSeq" id="WP_183727538.1">
    <property type="nucleotide sequence ID" value="NZ_JACHBW010000014.1"/>
</dbReference>
<dbReference type="Pfam" id="PF03446">
    <property type="entry name" value="NAD_binding_2"/>
    <property type="match status" value="1"/>
</dbReference>
<comment type="caution">
    <text evidence="6">The sequence shown here is derived from an EMBL/GenBank/DDBJ whole genome shotgun (WGS) entry which is preliminary data.</text>
</comment>
<dbReference type="InterPro" id="IPR013328">
    <property type="entry name" value="6PGD_dom2"/>
</dbReference>
<dbReference type="GO" id="GO:0051287">
    <property type="term" value="F:NAD binding"/>
    <property type="evidence" value="ECO:0007669"/>
    <property type="project" value="InterPro"/>
</dbReference>
<dbReference type="GO" id="GO:0008442">
    <property type="term" value="F:3-hydroxyisobutyrate dehydrogenase activity"/>
    <property type="evidence" value="ECO:0007669"/>
    <property type="project" value="UniProtKB-EC"/>
</dbReference>
<dbReference type="EMBL" id="JACHBW010000014">
    <property type="protein sequence ID" value="MBB6104813.1"/>
    <property type="molecule type" value="Genomic_DNA"/>
</dbReference>
<dbReference type="InterPro" id="IPR029154">
    <property type="entry name" value="HIBADH-like_NADP-bd"/>
</dbReference>
<proteinExistence type="predicted"/>
<evidence type="ECO:0000259" key="4">
    <source>
        <dbReference type="Pfam" id="PF03446"/>
    </source>
</evidence>
<evidence type="ECO:0000256" key="3">
    <source>
        <dbReference type="PIRSR" id="PIRSR000103-1"/>
    </source>
</evidence>
<dbReference type="InterPro" id="IPR036291">
    <property type="entry name" value="NAD(P)-bd_dom_sf"/>
</dbReference>
<reference evidence="6 7" key="1">
    <citation type="submission" date="2020-08" db="EMBL/GenBank/DDBJ databases">
        <title>Above-ground endophytic microbial communities from plants in different locations in the United States.</title>
        <authorList>
            <person name="Frank C."/>
        </authorList>
    </citation>
    <scope>NUCLEOTIDE SEQUENCE [LARGE SCALE GENOMIC DNA]</scope>
    <source>
        <strain evidence="6 7">WP4_2_2</strain>
    </source>
</reference>
<evidence type="ECO:0000256" key="1">
    <source>
        <dbReference type="ARBA" id="ARBA00023002"/>
    </source>
</evidence>
<feature type="domain" description="3-hydroxyisobutyrate dehydrogenase-like NAD-binding" evidence="5">
    <location>
        <begin position="170"/>
        <end position="290"/>
    </location>
</feature>
<accession>A0A7W9U0L6</accession>
<sequence>MTRLLKTQTSHVGIIGLGAVGTEIAKHLLGRQVYVNAFRRSPMEEFVREGGIACSSAEAVVRSSRVVLLTLPDGDAVESLFRDEGFLGALTPDHVIVSLGTYPLELKERARVIAANYGASMLDCEVSGTPFMIAARQASVFVSGNESAFAAIAHVFDAWADRVMFLGDFGAAATMKLLAVQLVAIHTAAAAEAIALGTRYGLDAQSIVQTLSTSAAGSSMLAVRGPSMARENFSPQGGTIASFAKSLELVRQLAADAHAPTPLLDTAESCYRQAASLGFNAADISSVLRVFA</sequence>
<dbReference type="InterPro" id="IPR015815">
    <property type="entry name" value="HIBADH-related"/>
</dbReference>
<dbReference type="SUPFAM" id="SSF48179">
    <property type="entry name" value="6-phosphogluconate dehydrogenase C-terminal domain-like"/>
    <property type="match status" value="1"/>
</dbReference>
<dbReference type="PANTHER" id="PTHR43060">
    <property type="entry name" value="3-HYDROXYISOBUTYRATE DEHYDROGENASE-LIKE 1, MITOCHONDRIAL-RELATED"/>
    <property type="match status" value="1"/>
</dbReference>
<evidence type="ECO:0000313" key="6">
    <source>
        <dbReference type="EMBL" id="MBB6104813.1"/>
    </source>
</evidence>
<dbReference type="EC" id="1.1.1.31" evidence="6"/>
<organism evidence="6 7">
    <name type="scientific">Paraburkholderia bannensis</name>
    <dbReference type="NCBI Taxonomy" id="765414"/>
    <lineage>
        <taxon>Bacteria</taxon>
        <taxon>Pseudomonadati</taxon>
        <taxon>Pseudomonadota</taxon>
        <taxon>Betaproteobacteria</taxon>
        <taxon>Burkholderiales</taxon>
        <taxon>Burkholderiaceae</taxon>
        <taxon>Paraburkholderia</taxon>
    </lineage>
</organism>
<dbReference type="AlphaFoldDB" id="A0A7W9U0L6"/>
<gene>
    <name evidence="6" type="ORF">F4827_004678</name>
</gene>
<keyword evidence="7" id="KW-1185">Reference proteome</keyword>
<evidence type="ECO:0000259" key="5">
    <source>
        <dbReference type="Pfam" id="PF14833"/>
    </source>
</evidence>
<dbReference type="PIRSF" id="PIRSF000103">
    <property type="entry name" value="HIBADH"/>
    <property type="match status" value="1"/>
</dbReference>
<dbReference type="SUPFAM" id="SSF51735">
    <property type="entry name" value="NAD(P)-binding Rossmann-fold domains"/>
    <property type="match status" value="1"/>
</dbReference>
<dbReference type="Pfam" id="PF14833">
    <property type="entry name" value="NAD_binding_11"/>
    <property type="match status" value="1"/>
</dbReference>
<feature type="active site" evidence="3">
    <location>
        <position position="176"/>
    </location>
</feature>
<evidence type="ECO:0000313" key="7">
    <source>
        <dbReference type="Proteomes" id="UP000571554"/>
    </source>
</evidence>
<dbReference type="InterPro" id="IPR006115">
    <property type="entry name" value="6PGDH_NADP-bd"/>
</dbReference>
<protein>
    <submittedName>
        <fullName evidence="6">3-hydroxyisobutyrate dehydrogenase</fullName>
        <ecNumber evidence="6">1.1.1.31</ecNumber>
    </submittedName>
</protein>
<evidence type="ECO:0000256" key="2">
    <source>
        <dbReference type="ARBA" id="ARBA00023027"/>
    </source>
</evidence>